<dbReference type="Gene3D" id="2.40.160.20">
    <property type="match status" value="1"/>
</dbReference>
<feature type="chain" id="PRO_5045240505" description="Lipid A deacylase" evidence="2">
    <location>
        <begin position="28"/>
        <end position="194"/>
    </location>
</feature>
<gene>
    <name evidence="3" type="ORF">GCM10022279_05050</name>
</gene>
<keyword evidence="1" id="KW-0998">Cell outer membrane</keyword>
<evidence type="ECO:0000256" key="1">
    <source>
        <dbReference type="PIRNR" id="PIRNR029681"/>
    </source>
</evidence>
<comment type="function">
    <text evidence="1">Has lipid A 3-O-deacylase activity. Hydrolyzes the ester bond at the 3 position of lipid A, a bioactive component of lipopolysaccharide (LPS), thereby releasing the primary fatty acyl moiety.</text>
</comment>
<keyword evidence="2" id="KW-0732">Signal</keyword>
<keyword evidence="1" id="KW-0472">Membrane</keyword>
<keyword evidence="4" id="KW-1185">Reference proteome</keyword>
<keyword evidence="1 3" id="KW-0378">Hydrolase</keyword>
<dbReference type="GO" id="GO:0016787">
    <property type="term" value="F:hydrolase activity"/>
    <property type="evidence" value="ECO:0007669"/>
    <property type="project" value="UniProtKB-KW"/>
</dbReference>
<dbReference type="RefSeq" id="WP_344868061.1">
    <property type="nucleotide sequence ID" value="NZ_BAABBP010000003.1"/>
</dbReference>
<proteinExistence type="inferred from homology"/>
<evidence type="ECO:0000256" key="2">
    <source>
        <dbReference type="SAM" id="SignalP"/>
    </source>
</evidence>
<comment type="similarity">
    <text evidence="1">Belongs to the PagL family.</text>
</comment>
<dbReference type="InterPro" id="IPR018550">
    <property type="entry name" value="Lipid-A_deacylase-rel"/>
</dbReference>
<dbReference type="InterPro" id="IPR011250">
    <property type="entry name" value="OMP/PagP_B-barrel"/>
</dbReference>
<dbReference type="PIRSF" id="PIRSF029681">
    <property type="entry name" value="PagL"/>
    <property type="match status" value="1"/>
</dbReference>
<accession>A0ABP7QN34</accession>
<comment type="caution">
    <text evidence="3">The sequence shown here is derived from an EMBL/GenBank/DDBJ whole genome shotgun (WGS) entry which is preliminary data.</text>
</comment>
<organism evidence="3 4">
    <name type="scientific">Comamonas faecalis</name>
    <dbReference type="NCBI Taxonomy" id="1387849"/>
    <lineage>
        <taxon>Bacteria</taxon>
        <taxon>Pseudomonadati</taxon>
        <taxon>Pseudomonadota</taxon>
        <taxon>Betaproteobacteria</taxon>
        <taxon>Burkholderiales</taxon>
        <taxon>Comamonadaceae</taxon>
        <taxon>Comamonas</taxon>
    </lineage>
</organism>
<dbReference type="Pfam" id="PF09411">
    <property type="entry name" value="PagL"/>
    <property type="match status" value="1"/>
</dbReference>
<name>A0ABP7QN34_9BURK</name>
<protein>
    <recommendedName>
        <fullName evidence="1">Lipid A deacylase</fullName>
        <ecNumber evidence="1">3.1.1.77</ecNumber>
    </recommendedName>
    <alternativeName>
        <fullName evidence="1">LPS 3-O-deacylase</fullName>
    </alternativeName>
    <alternativeName>
        <fullName evidence="1">Outer membrane enzyme</fullName>
    </alternativeName>
</protein>
<evidence type="ECO:0000313" key="3">
    <source>
        <dbReference type="EMBL" id="GAA3984854.1"/>
    </source>
</evidence>
<dbReference type="SUPFAM" id="SSF56925">
    <property type="entry name" value="OMPA-like"/>
    <property type="match status" value="1"/>
</dbReference>
<dbReference type="Proteomes" id="UP001501627">
    <property type="component" value="Unassembled WGS sequence"/>
</dbReference>
<evidence type="ECO:0000313" key="4">
    <source>
        <dbReference type="Proteomes" id="UP001501627"/>
    </source>
</evidence>
<sequence>MTSLFTLRLSAALAGAAASLAMTPVQAQAPSAGTFANTPAVYLQGQWARHGTSAATVGLMLPWDGWSMALWGGQLRGLWDVYYSRWSFDRGPGGNDSLNLLGVTPTLRWYSNQGRSSWFVQAGIGLTYADHRYYTPAREFSTRFNFADHIGVGIHLGAQRRHELQLRIEHLSNAGIKHPNPGENFIQVRYALHY</sequence>
<dbReference type="EMBL" id="BAABBP010000003">
    <property type="protein sequence ID" value="GAA3984854.1"/>
    <property type="molecule type" value="Genomic_DNA"/>
</dbReference>
<comment type="subunit">
    <text evidence="1">Homodimer.</text>
</comment>
<feature type="signal peptide" evidence="2">
    <location>
        <begin position="1"/>
        <end position="27"/>
    </location>
</feature>
<dbReference type="EC" id="3.1.1.77" evidence="1"/>
<comment type="subcellular location">
    <subcellularLocation>
        <location evidence="1">Cell outer membrane</location>
        <topology evidence="1">Multi-pass membrane protein</topology>
    </subcellularLocation>
</comment>
<comment type="catalytic activity">
    <reaction evidence="1">
        <text>a 3-(acyloxy)acyl derivative of bacterial toxin + H2O = a 3-hydroxyacyl derivative of bacterial toxin + a fatty acid + H(+)</text>
        <dbReference type="Rhea" id="RHEA:12032"/>
        <dbReference type="ChEBI" id="CHEBI:15377"/>
        <dbReference type="ChEBI" id="CHEBI:15378"/>
        <dbReference type="ChEBI" id="CHEBI:28868"/>
        <dbReference type="ChEBI" id="CHEBI:136853"/>
        <dbReference type="ChEBI" id="CHEBI:140675"/>
        <dbReference type="EC" id="3.1.1.77"/>
    </reaction>
</comment>
<reference evidence="4" key="1">
    <citation type="journal article" date="2019" name="Int. J. Syst. Evol. Microbiol.">
        <title>The Global Catalogue of Microorganisms (GCM) 10K type strain sequencing project: providing services to taxonomists for standard genome sequencing and annotation.</title>
        <authorList>
            <consortium name="The Broad Institute Genomics Platform"/>
            <consortium name="The Broad Institute Genome Sequencing Center for Infectious Disease"/>
            <person name="Wu L."/>
            <person name="Ma J."/>
        </authorList>
    </citation>
    <scope>NUCLEOTIDE SEQUENCE [LARGE SCALE GENOMIC DNA]</scope>
    <source>
        <strain evidence="4">JCM 17561</strain>
    </source>
</reference>